<dbReference type="EMBL" id="SPIA01000001">
    <property type="protein sequence ID" value="TFH68598.1"/>
    <property type="molecule type" value="Genomic_DNA"/>
</dbReference>
<dbReference type="GO" id="GO:0006950">
    <property type="term" value="P:response to stress"/>
    <property type="evidence" value="ECO:0007669"/>
    <property type="project" value="TreeGrafter"/>
</dbReference>
<dbReference type="InterPro" id="IPR036390">
    <property type="entry name" value="WH_DNA-bd_sf"/>
</dbReference>
<evidence type="ECO:0000313" key="5">
    <source>
        <dbReference type="EMBL" id="TFH68598.1"/>
    </source>
</evidence>
<dbReference type="Pfam" id="PF12802">
    <property type="entry name" value="MarR_2"/>
    <property type="match status" value="1"/>
</dbReference>
<keyword evidence="6" id="KW-1185">Reference proteome</keyword>
<dbReference type="InterPro" id="IPR023187">
    <property type="entry name" value="Tscrpt_reg_MarR-type_CS"/>
</dbReference>
<keyword evidence="1" id="KW-0805">Transcription regulation</keyword>
<reference evidence="5 6" key="1">
    <citation type="submission" date="2019-03" db="EMBL/GenBank/DDBJ databases">
        <title>Draft genome of Gammaproteobacteria bacterium LSUCC0057, a member of the SAR92 clade.</title>
        <authorList>
            <person name="Lanclos V.C."/>
            <person name="Doiron C."/>
            <person name="Henson M.W."/>
            <person name="Thrash J.C."/>
        </authorList>
    </citation>
    <scope>NUCLEOTIDE SEQUENCE [LARGE SCALE GENOMIC DNA]</scope>
    <source>
        <strain evidence="5 6">LSUCC0057</strain>
    </source>
</reference>
<keyword evidence="2" id="KW-0238">DNA-binding</keyword>
<dbReference type="PANTHER" id="PTHR33164">
    <property type="entry name" value="TRANSCRIPTIONAL REGULATOR, MARR FAMILY"/>
    <property type="match status" value="1"/>
</dbReference>
<evidence type="ECO:0000313" key="6">
    <source>
        <dbReference type="Proteomes" id="UP000298133"/>
    </source>
</evidence>
<dbReference type="Proteomes" id="UP000298133">
    <property type="component" value="Unassembled WGS sequence"/>
</dbReference>
<evidence type="ECO:0000256" key="2">
    <source>
        <dbReference type="ARBA" id="ARBA00023125"/>
    </source>
</evidence>
<name>A0A4Y8UJI5_9GAMM</name>
<feature type="domain" description="HTH marR-type" evidence="4">
    <location>
        <begin position="40"/>
        <end position="171"/>
    </location>
</feature>
<dbReference type="GO" id="GO:0003677">
    <property type="term" value="F:DNA binding"/>
    <property type="evidence" value="ECO:0007669"/>
    <property type="project" value="UniProtKB-KW"/>
</dbReference>
<dbReference type="CDD" id="cd00090">
    <property type="entry name" value="HTH_ARSR"/>
    <property type="match status" value="1"/>
</dbReference>
<comment type="caution">
    <text evidence="5">The sequence shown here is derived from an EMBL/GenBank/DDBJ whole genome shotgun (WGS) entry which is preliminary data.</text>
</comment>
<dbReference type="InterPro" id="IPR011991">
    <property type="entry name" value="ArsR-like_HTH"/>
</dbReference>
<dbReference type="PROSITE" id="PS50995">
    <property type="entry name" value="HTH_MARR_2"/>
    <property type="match status" value="1"/>
</dbReference>
<evidence type="ECO:0000256" key="3">
    <source>
        <dbReference type="ARBA" id="ARBA00023163"/>
    </source>
</evidence>
<protein>
    <submittedName>
        <fullName evidence="5">MarR family transcriptional regulator</fullName>
    </submittedName>
</protein>
<organism evidence="5 6">
    <name type="scientific">Gammaproteobacteria bacterium LSUCC0057</name>
    <dbReference type="NCBI Taxonomy" id="2559237"/>
    <lineage>
        <taxon>Bacteria</taxon>
        <taxon>Pseudomonadati</taxon>
        <taxon>Pseudomonadota</taxon>
        <taxon>Gammaproteobacteria</taxon>
        <taxon>Cellvibrionales</taxon>
        <taxon>Porticoccaceae</taxon>
        <taxon>SAR92 clade</taxon>
    </lineage>
</organism>
<sequence length="171" mass="18629">MPYSGSHLIGKVTAVADSALHHQSNLDSGPDSEPPAPFIDRYLAYLLARASHRISSGFHRRLAEIGVSVSTWRIVASLQLAPLSVGELAERVLLAQPTLSKALDKLVADGLVERQREPNNRRSVTVRLTAAGRELCATLVPLANAYEAACFDHMSDDQRRQLVALLQQAII</sequence>
<dbReference type="InterPro" id="IPR036388">
    <property type="entry name" value="WH-like_DNA-bd_sf"/>
</dbReference>
<dbReference type="PANTHER" id="PTHR33164:SF64">
    <property type="entry name" value="TRANSCRIPTIONAL REGULATOR SLYA"/>
    <property type="match status" value="1"/>
</dbReference>
<dbReference type="AlphaFoldDB" id="A0A4Y8UJI5"/>
<evidence type="ECO:0000259" key="4">
    <source>
        <dbReference type="PROSITE" id="PS50995"/>
    </source>
</evidence>
<gene>
    <name evidence="5" type="ORF">E3W66_01145</name>
</gene>
<dbReference type="Gene3D" id="1.10.10.10">
    <property type="entry name" value="Winged helix-like DNA-binding domain superfamily/Winged helix DNA-binding domain"/>
    <property type="match status" value="1"/>
</dbReference>
<accession>A0A4Y8UJI5</accession>
<dbReference type="GO" id="GO:0003700">
    <property type="term" value="F:DNA-binding transcription factor activity"/>
    <property type="evidence" value="ECO:0007669"/>
    <property type="project" value="InterPro"/>
</dbReference>
<dbReference type="PRINTS" id="PR00598">
    <property type="entry name" value="HTHMARR"/>
</dbReference>
<dbReference type="SUPFAM" id="SSF46785">
    <property type="entry name" value="Winged helix' DNA-binding domain"/>
    <property type="match status" value="1"/>
</dbReference>
<keyword evidence="3" id="KW-0804">Transcription</keyword>
<dbReference type="PROSITE" id="PS01117">
    <property type="entry name" value="HTH_MARR_1"/>
    <property type="match status" value="1"/>
</dbReference>
<dbReference type="OrthoDB" id="32523at2"/>
<proteinExistence type="predicted"/>
<dbReference type="InterPro" id="IPR039422">
    <property type="entry name" value="MarR/SlyA-like"/>
</dbReference>
<dbReference type="SMART" id="SM00347">
    <property type="entry name" value="HTH_MARR"/>
    <property type="match status" value="1"/>
</dbReference>
<dbReference type="InterPro" id="IPR000835">
    <property type="entry name" value="HTH_MarR-typ"/>
</dbReference>
<evidence type="ECO:0000256" key="1">
    <source>
        <dbReference type="ARBA" id="ARBA00023015"/>
    </source>
</evidence>